<dbReference type="Proteomes" id="UP001190700">
    <property type="component" value="Unassembled WGS sequence"/>
</dbReference>
<accession>A0AAE0FTP1</accession>
<feature type="region of interest" description="Disordered" evidence="2">
    <location>
        <begin position="340"/>
        <end position="365"/>
    </location>
</feature>
<evidence type="ECO:0000313" key="3">
    <source>
        <dbReference type="EMBL" id="KAK3265418.1"/>
    </source>
</evidence>
<evidence type="ECO:0000256" key="2">
    <source>
        <dbReference type="SAM" id="MobiDB-lite"/>
    </source>
</evidence>
<feature type="region of interest" description="Disordered" evidence="2">
    <location>
        <begin position="228"/>
        <end position="247"/>
    </location>
</feature>
<keyword evidence="1" id="KW-0175">Coiled coil</keyword>
<comment type="caution">
    <text evidence="3">The sequence shown here is derived from an EMBL/GenBank/DDBJ whole genome shotgun (WGS) entry which is preliminary data.</text>
</comment>
<dbReference type="EMBL" id="LGRX02013924">
    <property type="protein sequence ID" value="KAK3265418.1"/>
    <property type="molecule type" value="Genomic_DNA"/>
</dbReference>
<feature type="coiled-coil region" evidence="1">
    <location>
        <begin position="274"/>
        <end position="308"/>
    </location>
</feature>
<name>A0AAE0FTP1_9CHLO</name>
<sequence>MGGALDLEWRGLAETVSPVHAPAPVSTEVQAELESLRAQLKEAEALAEVKAPVQLEQQLRAATQRASLMQEQLMIAQAAQRKDQQAAGSLQLRMVAAEAEAAQLRGSLEAGLQSRGAEAAMQEELEQGTQEELSVTRAMASEAKIQAASSAAKLAAAEAALAAAEKIADERALLSQEVAEAARTVEQLHAAEVEKSQQLNLKLARTEKKEQEMRALLEGKLERLQKANETQQAELEEAHERHGKAMGRSTAAERALMESRGALDAERATAAETKAWLQKELDKTEKRAEEAEAALALAKQELASYFEKMSKLNQFSSMEEASERRHETQLATLRAGAAHVACGAPSSPPSGAALLGALQQDGSAQ</sequence>
<reference evidence="3 4" key="1">
    <citation type="journal article" date="2015" name="Genome Biol. Evol.">
        <title>Comparative Genomics of a Bacterivorous Green Alga Reveals Evolutionary Causalities and Consequences of Phago-Mixotrophic Mode of Nutrition.</title>
        <authorList>
            <person name="Burns J.A."/>
            <person name="Paasch A."/>
            <person name="Narechania A."/>
            <person name="Kim E."/>
        </authorList>
    </citation>
    <scope>NUCLEOTIDE SEQUENCE [LARGE SCALE GENOMIC DNA]</scope>
    <source>
        <strain evidence="3 4">PLY_AMNH</strain>
    </source>
</reference>
<organism evidence="3 4">
    <name type="scientific">Cymbomonas tetramitiformis</name>
    <dbReference type="NCBI Taxonomy" id="36881"/>
    <lineage>
        <taxon>Eukaryota</taxon>
        <taxon>Viridiplantae</taxon>
        <taxon>Chlorophyta</taxon>
        <taxon>Pyramimonadophyceae</taxon>
        <taxon>Pyramimonadales</taxon>
        <taxon>Pyramimonadaceae</taxon>
        <taxon>Cymbomonas</taxon>
    </lineage>
</organism>
<gene>
    <name evidence="3" type="ORF">CYMTET_25888</name>
</gene>
<protein>
    <submittedName>
        <fullName evidence="3">Uncharacterized protein</fullName>
    </submittedName>
</protein>
<evidence type="ECO:0000313" key="4">
    <source>
        <dbReference type="Proteomes" id="UP001190700"/>
    </source>
</evidence>
<proteinExistence type="predicted"/>
<dbReference type="AlphaFoldDB" id="A0AAE0FTP1"/>
<evidence type="ECO:0000256" key="1">
    <source>
        <dbReference type="SAM" id="Coils"/>
    </source>
</evidence>
<keyword evidence="4" id="KW-1185">Reference proteome</keyword>